<dbReference type="Gene3D" id="1.20.5.520">
    <property type="entry name" value="Single helix bin"/>
    <property type="match status" value="1"/>
</dbReference>
<dbReference type="CDD" id="cd22059">
    <property type="entry name" value="WH2_BetaT"/>
    <property type="match status" value="1"/>
</dbReference>
<dbReference type="PROSITE" id="PS00500">
    <property type="entry name" value="THYMOSIN_B4"/>
    <property type="match status" value="1"/>
</dbReference>
<comment type="similarity">
    <text evidence="2">Belongs to the thymosin beta family.</text>
</comment>
<dbReference type="PANTHER" id="PTHR12021:SF3">
    <property type="entry name" value="THYMOSIN BETA-4-LIKE"/>
    <property type="match status" value="1"/>
</dbReference>
<keyword evidence="4" id="KW-0009">Actin-binding</keyword>
<keyword evidence="9" id="KW-1185">Reference proteome</keyword>
<evidence type="ECO:0000256" key="1">
    <source>
        <dbReference type="ARBA" id="ARBA00004245"/>
    </source>
</evidence>
<feature type="compositionally biased region" description="Basic and acidic residues" evidence="7">
    <location>
        <begin position="30"/>
        <end position="53"/>
    </location>
</feature>
<dbReference type="InterPro" id="IPR001152">
    <property type="entry name" value="Beta-thymosin"/>
</dbReference>
<protein>
    <recommendedName>
        <fullName evidence="10">Thymosin beta</fullName>
    </recommendedName>
</protein>
<dbReference type="Ensembl" id="ENSZLMT00000017357.1">
    <property type="protein sequence ID" value="ENSZLMP00000016887.1"/>
    <property type="gene ID" value="ENSZLMG00000011727.1"/>
</dbReference>
<evidence type="ECO:0000256" key="5">
    <source>
        <dbReference type="ARBA" id="ARBA00023212"/>
    </source>
</evidence>
<dbReference type="SMART" id="SM00152">
    <property type="entry name" value="THY"/>
    <property type="match status" value="1"/>
</dbReference>
<comment type="function">
    <text evidence="6">Plays an important role in the organization of the cytoskeleton. Binds to and sequesters actin monomers (G actin) and therefore inhibits actin polymerization.</text>
</comment>
<reference evidence="8" key="2">
    <citation type="submission" date="2025-09" db="UniProtKB">
        <authorList>
            <consortium name="Ensembl"/>
        </authorList>
    </citation>
    <scope>IDENTIFICATION</scope>
</reference>
<evidence type="ECO:0000256" key="3">
    <source>
        <dbReference type="ARBA" id="ARBA00022490"/>
    </source>
</evidence>
<name>A0A8D2PW58_ZOSLA</name>
<evidence type="ECO:0000256" key="7">
    <source>
        <dbReference type="SAM" id="MobiDB-lite"/>
    </source>
</evidence>
<proteinExistence type="inferred from homology"/>
<dbReference type="FunFam" id="1.20.5.520:FF:000001">
    <property type="entry name" value="Thymosin beta"/>
    <property type="match status" value="1"/>
</dbReference>
<dbReference type="PANTHER" id="PTHR12021">
    <property type="entry name" value="THYMOSIN BETA"/>
    <property type="match status" value="1"/>
</dbReference>
<keyword evidence="3" id="KW-0963">Cytoplasm</keyword>
<evidence type="ECO:0000313" key="8">
    <source>
        <dbReference type="Ensembl" id="ENSZLMP00000016887.1"/>
    </source>
</evidence>
<evidence type="ECO:0008006" key="10">
    <source>
        <dbReference type="Google" id="ProtNLM"/>
    </source>
</evidence>
<feature type="region of interest" description="Disordered" evidence="7">
    <location>
        <begin position="30"/>
        <end position="60"/>
    </location>
</feature>
<comment type="subcellular location">
    <subcellularLocation>
        <location evidence="1">Cytoplasm</location>
        <location evidence="1">Cytoskeleton</location>
    </subcellularLocation>
</comment>
<evidence type="ECO:0000313" key="9">
    <source>
        <dbReference type="Proteomes" id="UP000694401"/>
    </source>
</evidence>
<evidence type="ECO:0000256" key="2">
    <source>
        <dbReference type="ARBA" id="ARBA00009511"/>
    </source>
</evidence>
<dbReference type="GO" id="GO:0030334">
    <property type="term" value="P:regulation of cell migration"/>
    <property type="evidence" value="ECO:0007669"/>
    <property type="project" value="TreeGrafter"/>
</dbReference>
<reference evidence="8" key="1">
    <citation type="submission" date="2025-08" db="UniProtKB">
        <authorList>
            <consortium name="Ensembl"/>
        </authorList>
    </citation>
    <scope>IDENTIFICATION</scope>
</reference>
<organism evidence="8 9">
    <name type="scientific">Zosterops lateralis melanops</name>
    <dbReference type="NCBI Taxonomy" id="1220523"/>
    <lineage>
        <taxon>Eukaryota</taxon>
        <taxon>Metazoa</taxon>
        <taxon>Chordata</taxon>
        <taxon>Craniata</taxon>
        <taxon>Vertebrata</taxon>
        <taxon>Euteleostomi</taxon>
        <taxon>Archelosauria</taxon>
        <taxon>Archosauria</taxon>
        <taxon>Dinosauria</taxon>
        <taxon>Saurischia</taxon>
        <taxon>Theropoda</taxon>
        <taxon>Coelurosauria</taxon>
        <taxon>Aves</taxon>
        <taxon>Neognathae</taxon>
        <taxon>Neoaves</taxon>
        <taxon>Telluraves</taxon>
        <taxon>Australaves</taxon>
        <taxon>Passeriformes</taxon>
        <taxon>Sylvioidea</taxon>
        <taxon>Zosteropidae</taxon>
        <taxon>Zosterops</taxon>
    </lineage>
</organism>
<dbReference type="Pfam" id="PF01290">
    <property type="entry name" value="Thymosin"/>
    <property type="match status" value="1"/>
</dbReference>
<dbReference type="InterPro" id="IPR038386">
    <property type="entry name" value="Beta-thymosin_sf"/>
</dbReference>
<accession>A0A8D2PW58</accession>
<keyword evidence="5" id="KW-0206">Cytoskeleton</keyword>
<dbReference type="GO" id="GO:0005856">
    <property type="term" value="C:cytoskeleton"/>
    <property type="evidence" value="ECO:0007669"/>
    <property type="project" value="UniProtKB-SubCell"/>
</dbReference>
<evidence type="ECO:0000256" key="6">
    <source>
        <dbReference type="ARBA" id="ARBA00025497"/>
    </source>
</evidence>
<dbReference type="GO" id="GO:0005737">
    <property type="term" value="C:cytoplasm"/>
    <property type="evidence" value="ECO:0007669"/>
    <property type="project" value="TreeGrafter"/>
</dbReference>
<sequence>MGVFSLSLSGPIMSDKPDFAEIETFDKTKLKKTETREKNPLPTKESKQPDKAGIHVQLQI</sequence>
<dbReference type="Proteomes" id="UP000694401">
    <property type="component" value="Unassembled WGS sequence"/>
</dbReference>
<dbReference type="AlphaFoldDB" id="A0A8D2PW58"/>
<dbReference type="GO" id="GO:0003785">
    <property type="term" value="F:actin monomer binding"/>
    <property type="evidence" value="ECO:0007669"/>
    <property type="project" value="InterPro"/>
</dbReference>
<evidence type="ECO:0000256" key="4">
    <source>
        <dbReference type="ARBA" id="ARBA00023203"/>
    </source>
</evidence>
<dbReference type="GO" id="GO:0007015">
    <property type="term" value="P:actin filament organization"/>
    <property type="evidence" value="ECO:0007669"/>
    <property type="project" value="InterPro"/>
</dbReference>